<dbReference type="AlphaFoldDB" id="A0AAP2DST3"/>
<dbReference type="Proteomes" id="UP001319200">
    <property type="component" value="Unassembled WGS sequence"/>
</dbReference>
<gene>
    <name evidence="2" type="ORF">KK083_26980</name>
</gene>
<reference evidence="2 3" key="1">
    <citation type="submission" date="2021-05" db="EMBL/GenBank/DDBJ databases">
        <title>A Polyphasic approach of four new species of the genus Ohtaekwangia: Ohtaekwangia histidinii sp. nov., Ohtaekwangia cretensis sp. nov., Ohtaekwangia indiensis sp. nov., Ohtaekwangia reichenbachii sp. nov. from diverse environment.</title>
        <authorList>
            <person name="Octaviana S."/>
        </authorList>
    </citation>
    <scope>NUCLEOTIDE SEQUENCE [LARGE SCALE GENOMIC DNA]</scope>
    <source>
        <strain evidence="2 3">PWU4</strain>
    </source>
</reference>
<dbReference type="EMBL" id="JAHESF010000043">
    <property type="protein sequence ID" value="MBT1700562.1"/>
    <property type="molecule type" value="Genomic_DNA"/>
</dbReference>
<sequence length="515" mass="56770">MSRKIFRIALTALVLLNFSVAFAQDYAETALLFSRTRPAGSARIQALGGSQIALGGDYSSGLSNPAGLGMFNRSEFTFSTGLSSHNTSANYFGNSTDDNRTVFNIPGLSLVWHMPKDNGAFLGGSFGISFSRINDFNNATLYSGKNDDSSIIDYFIDQAFGQTTDQFKEGGRHYNSPTGLAYYNYLIGAKSILDPPGPNDEYFTDAGYPDKQQEEILVKGASNQWTFSYGANISDRFFFGAGVGIASIRYKSQKTFTEDFLPGNPNDQDTLYYLQLNENLDIRGSGVNATFGAIARPLDFLQIGVSFVTPTFYSISETYSASMGTRWDNFDYFGDGKEILGDNVNDPDRPHTDVVTSDYNLTTPLKFNAGVAFISKYGFISGDIEMVNPAKAKYTSDTPGITYTDENGSIRRNYEPVINYHIGAEFRYEIYRVRAGYGVLANTYRNNITSNNQITSISGGVGIRTKDFSIDFALVNSSSKRYDYQPYTFFDGSGPAASLKNRSMMGMLTFGFTIE</sequence>
<dbReference type="Gene3D" id="2.40.160.60">
    <property type="entry name" value="Outer membrane protein transport protein (OMPP1/FadL/TodX)"/>
    <property type="match status" value="1"/>
</dbReference>
<feature type="chain" id="PRO_5043009733" description="Outer membrane protein transport protein (OMPP1/FadL/TodX)" evidence="1">
    <location>
        <begin position="24"/>
        <end position="515"/>
    </location>
</feature>
<name>A0AAP2DST3_9BACT</name>
<evidence type="ECO:0000313" key="3">
    <source>
        <dbReference type="Proteomes" id="UP001319200"/>
    </source>
</evidence>
<proteinExistence type="predicted"/>
<feature type="signal peptide" evidence="1">
    <location>
        <begin position="1"/>
        <end position="23"/>
    </location>
</feature>
<dbReference type="SUPFAM" id="SSF56935">
    <property type="entry name" value="Porins"/>
    <property type="match status" value="1"/>
</dbReference>
<organism evidence="2 3">
    <name type="scientific">Chryseosolibacter histidini</name>
    <dbReference type="NCBI Taxonomy" id="2782349"/>
    <lineage>
        <taxon>Bacteria</taxon>
        <taxon>Pseudomonadati</taxon>
        <taxon>Bacteroidota</taxon>
        <taxon>Cytophagia</taxon>
        <taxon>Cytophagales</taxon>
        <taxon>Chryseotaleaceae</taxon>
        <taxon>Chryseosolibacter</taxon>
    </lineage>
</organism>
<dbReference type="RefSeq" id="WP_254169251.1">
    <property type="nucleotide sequence ID" value="NZ_JAHESF010000043.1"/>
</dbReference>
<comment type="caution">
    <text evidence="2">The sequence shown here is derived from an EMBL/GenBank/DDBJ whole genome shotgun (WGS) entry which is preliminary data.</text>
</comment>
<accession>A0AAP2DST3</accession>
<keyword evidence="1" id="KW-0732">Signal</keyword>
<evidence type="ECO:0008006" key="4">
    <source>
        <dbReference type="Google" id="ProtNLM"/>
    </source>
</evidence>
<protein>
    <recommendedName>
        <fullName evidence="4">Outer membrane protein transport protein (OMPP1/FadL/TodX)</fullName>
    </recommendedName>
</protein>
<keyword evidence="3" id="KW-1185">Reference proteome</keyword>
<evidence type="ECO:0000313" key="2">
    <source>
        <dbReference type="EMBL" id="MBT1700562.1"/>
    </source>
</evidence>
<evidence type="ECO:0000256" key="1">
    <source>
        <dbReference type="SAM" id="SignalP"/>
    </source>
</evidence>